<feature type="transmembrane region" description="Helical" evidence="1">
    <location>
        <begin position="40"/>
        <end position="57"/>
    </location>
</feature>
<keyword evidence="1" id="KW-0812">Transmembrane</keyword>
<keyword evidence="4" id="KW-1185">Reference proteome</keyword>
<dbReference type="EMBL" id="CP001810">
    <property type="protein sequence ID" value="ADL33185.1"/>
    <property type="molecule type" value="Genomic_DNA"/>
</dbReference>
<feature type="transmembrane region" description="Helical" evidence="1">
    <location>
        <begin position="114"/>
        <end position="131"/>
    </location>
</feature>
<feature type="transmembrane region" description="Helical" evidence="1">
    <location>
        <begin position="251"/>
        <end position="272"/>
    </location>
</feature>
<reference evidence="3 4" key="1">
    <citation type="journal article" date="2010" name="PLoS ONE">
        <title>The glycobiome of the rumen bacterium Butyrivibrio proteoclasticus B316(T) highlights adaptation to a polysaccharide-rich environment.</title>
        <authorList>
            <person name="Kelly W.J."/>
            <person name="Leahy S.C."/>
            <person name="Altermann E."/>
            <person name="Yeoman C.J."/>
            <person name="Dunne J.C."/>
            <person name="Kong Z."/>
            <person name="Pacheco D.M."/>
            <person name="Li D."/>
            <person name="Noel S.J."/>
            <person name="Moon C.D."/>
            <person name="Cookson A.L."/>
            <person name="Attwood G.T."/>
        </authorList>
    </citation>
    <scope>NUCLEOTIDE SEQUENCE [LARGE SCALE GENOMIC DNA]</scope>
    <source>
        <strain evidence="4">ATCC 51982 / DSM 14932 / B316</strain>
    </source>
</reference>
<dbReference type="GO" id="GO:0016747">
    <property type="term" value="F:acyltransferase activity, transferring groups other than amino-acyl groups"/>
    <property type="evidence" value="ECO:0007669"/>
    <property type="project" value="InterPro"/>
</dbReference>
<dbReference type="HOGENOM" id="CLU_023915_2_1_9"/>
<evidence type="ECO:0000259" key="2">
    <source>
        <dbReference type="Pfam" id="PF01757"/>
    </source>
</evidence>
<dbReference type="Proteomes" id="UP000001299">
    <property type="component" value="Chromosome 1"/>
</dbReference>
<dbReference type="Pfam" id="PF01757">
    <property type="entry name" value="Acyl_transf_3"/>
    <property type="match status" value="1"/>
</dbReference>
<feature type="transmembrane region" description="Helical" evidence="1">
    <location>
        <begin position="198"/>
        <end position="219"/>
    </location>
</feature>
<feature type="domain" description="Acyltransferase 3" evidence="2">
    <location>
        <begin position="11"/>
        <end position="321"/>
    </location>
</feature>
<organism evidence="3 4">
    <name type="scientific">Butyrivibrio proteoclasticus (strain ATCC 51982 / DSM 14932 / B316)</name>
    <name type="common">Clostridium proteoclasticum</name>
    <dbReference type="NCBI Taxonomy" id="515622"/>
    <lineage>
        <taxon>Bacteria</taxon>
        <taxon>Bacillati</taxon>
        <taxon>Bacillota</taxon>
        <taxon>Clostridia</taxon>
        <taxon>Lachnospirales</taxon>
        <taxon>Lachnospiraceae</taxon>
        <taxon>Butyrivibrio</taxon>
    </lineage>
</organism>
<evidence type="ECO:0000313" key="4">
    <source>
        <dbReference type="Proteomes" id="UP000001299"/>
    </source>
</evidence>
<dbReference type="STRING" id="515622.bpr_I0437"/>
<dbReference type="AlphaFoldDB" id="E0RZY4"/>
<dbReference type="eggNOG" id="COG3594">
    <property type="taxonomic scope" value="Bacteria"/>
</dbReference>
<keyword evidence="3" id="KW-0012">Acyltransferase</keyword>
<protein>
    <submittedName>
        <fullName evidence="3">Acyltransferase</fullName>
    </submittedName>
</protein>
<dbReference type="InterPro" id="IPR052734">
    <property type="entry name" value="Nod_factor_acetyltransferase"/>
</dbReference>
<keyword evidence="3" id="KW-0808">Transferase</keyword>
<feature type="transmembrane region" description="Helical" evidence="1">
    <location>
        <begin position="293"/>
        <end position="317"/>
    </location>
</feature>
<dbReference type="KEGG" id="bpb:bpr_I0437"/>
<dbReference type="InterPro" id="IPR002656">
    <property type="entry name" value="Acyl_transf_3_dom"/>
</dbReference>
<dbReference type="PANTHER" id="PTHR37312:SF1">
    <property type="entry name" value="MEMBRANE-BOUND ACYLTRANSFERASE YKRP-RELATED"/>
    <property type="match status" value="1"/>
</dbReference>
<feature type="transmembrane region" description="Helical" evidence="1">
    <location>
        <begin position="12"/>
        <end position="34"/>
    </location>
</feature>
<accession>E0RZY4</accession>
<evidence type="ECO:0000313" key="3">
    <source>
        <dbReference type="EMBL" id="ADL33185.1"/>
    </source>
</evidence>
<keyword evidence="1" id="KW-0472">Membrane</keyword>
<gene>
    <name evidence="3" type="ordered locus">bpr_I0437</name>
</gene>
<sequence>MGDGSMMKRNSFIDCLRGFAIILVVVGHAIQFATDNYDEIWIYKAIYSFHMPLFMFISGITISNKQNEWGKWIVRKAKALIIPFVVWLIIPWVFKRNWSGFLHYLLEVFWDPTITYWFLISLFFNHAVYALSRSFFKVKSDVITLKIVMIDMAIVALASVLNLIHLPLGIANISYYYFFYIIGYYVNQFQIVSKVNKITYKIIVLVFSGGIWLLLLSMWKRGGCVNVMADNSNTQILSSVMTMIAGRGVSYLNALFGIMMLVSMTDILMHFIPTKYTEYVGRNTMEIYLLHFYFINMINIGVFAVEIVLGVVTGILIPLCISRIVRNDEFGRLLFGR</sequence>
<keyword evidence="1" id="KW-1133">Transmembrane helix</keyword>
<proteinExistence type="predicted"/>
<feature type="transmembrane region" description="Helical" evidence="1">
    <location>
        <begin position="77"/>
        <end position="94"/>
    </location>
</feature>
<evidence type="ECO:0000256" key="1">
    <source>
        <dbReference type="SAM" id="Phobius"/>
    </source>
</evidence>
<dbReference type="PANTHER" id="PTHR37312">
    <property type="entry name" value="MEMBRANE-BOUND ACYLTRANSFERASE YKRP-RELATED"/>
    <property type="match status" value="1"/>
</dbReference>
<name>E0RZY4_BUTPB</name>